<organism evidence="1 2">
    <name type="scientific">Plasmodium falciparum UGT5.1</name>
    <dbReference type="NCBI Taxonomy" id="1237627"/>
    <lineage>
        <taxon>Eukaryota</taxon>
        <taxon>Sar</taxon>
        <taxon>Alveolata</taxon>
        <taxon>Apicomplexa</taxon>
        <taxon>Aconoidasida</taxon>
        <taxon>Haemosporida</taxon>
        <taxon>Plasmodiidae</taxon>
        <taxon>Plasmodium</taxon>
        <taxon>Plasmodium (Laverania)</taxon>
    </lineage>
</organism>
<reference evidence="1 2" key="1">
    <citation type="submission" date="2013-02" db="EMBL/GenBank/DDBJ databases">
        <title>The Genome Sequence of Plasmodium falciparum UGT5.1.</title>
        <authorList>
            <consortium name="The Broad Institute Genome Sequencing Platform"/>
            <consortium name="The Broad Institute Genome Sequencing Center for Infectious Disease"/>
            <person name="Neafsey D."/>
            <person name="Cheeseman I."/>
            <person name="Volkman S."/>
            <person name="Adams J."/>
            <person name="Walker B."/>
            <person name="Young S.K."/>
            <person name="Zeng Q."/>
            <person name="Gargeya S."/>
            <person name="Fitzgerald M."/>
            <person name="Haas B."/>
            <person name="Abouelleil A."/>
            <person name="Alvarado L."/>
            <person name="Arachchi H.M."/>
            <person name="Berlin A.M."/>
            <person name="Chapman S.B."/>
            <person name="Dewar J."/>
            <person name="Goldberg J."/>
            <person name="Griggs A."/>
            <person name="Gujja S."/>
            <person name="Hansen M."/>
            <person name="Howarth C."/>
            <person name="Imamovic A."/>
            <person name="Larimer J."/>
            <person name="McCowan C."/>
            <person name="Murphy C."/>
            <person name="Neiman D."/>
            <person name="Pearson M."/>
            <person name="Priest M."/>
            <person name="Roberts A."/>
            <person name="Saif S."/>
            <person name="Shea T."/>
            <person name="Sisk P."/>
            <person name="Sykes S."/>
            <person name="Wortman J."/>
            <person name="Nusbaum C."/>
            <person name="Birren B."/>
        </authorList>
    </citation>
    <scope>NUCLEOTIDE SEQUENCE [LARGE SCALE GENOMIC DNA]</scope>
    <source>
        <strain evidence="1 2">UGT5.1</strain>
    </source>
</reference>
<gene>
    <name evidence="1" type="ORF">C923_04565</name>
</gene>
<proteinExistence type="predicted"/>
<sequence length="29" mass="3626">MKNKVKIISAMYYISKLFFLYQKKKNRLK</sequence>
<accession>W7JIW2</accession>
<dbReference type="Proteomes" id="UP000030697">
    <property type="component" value="Unassembled WGS sequence"/>
</dbReference>
<evidence type="ECO:0000313" key="2">
    <source>
        <dbReference type="Proteomes" id="UP000030697"/>
    </source>
</evidence>
<dbReference type="EMBL" id="KE124685">
    <property type="protein sequence ID" value="EWC74763.1"/>
    <property type="molecule type" value="Genomic_DNA"/>
</dbReference>
<evidence type="ECO:0000313" key="1">
    <source>
        <dbReference type="EMBL" id="EWC74763.1"/>
    </source>
</evidence>
<dbReference type="AlphaFoldDB" id="W7JIW2"/>
<name>W7JIW2_PLAFA</name>
<protein>
    <submittedName>
        <fullName evidence="1">Uncharacterized protein</fullName>
    </submittedName>
</protein>